<dbReference type="InterPro" id="IPR055445">
    <property type="entry name" value="ARM_ARMC5"/>
</dbReference>
<protein>
    <recommendedName>
        <fullName evidence="2">BTB domain-containing protein</fullName>
    </recommendedName>
</protein>
<organism evidence="3 4">
    <name type="scientific">Hypothenemus hampei</name>
    <name type="common">Coffee berry borer</name>
    <dbReference type="NCBI Taxonomy" id="57062"/>
    <lineage>
        <taxon>Eukaryota</taxon>
        <taxon>Metazoa</taxon>
        <taxon>Ecdysozoa</taxon>
        <taxon>Arthropoda</taxon>
        <taxon>Hexapoda</taxon>
        <taxon>Insecta</taxon>
        <taxon>Pterygota</taxon>
        <taxon>Neoptera</taxon>
        <taxon>Endopterygota</taxon>
        <taxon>Coleoptera</taxon>
        <taxon>Polyphaga</taxon>
        <taxon>Cucujiformia</taxon>
        <taxon>Curculionidae</taxon>
        <taxon>Scolytinae</taxon>
        <taxon>Hypothenemus</taxon>
    </lineage>
</organism>
<name>A0ABD1FBJ0_HYPHA</name>
<dbReference type="Proteomes" id="UP001566132">
    <property type="component" value="Unassembled WGS sequence"/>
</dbReference>
<evidence type="ECO:0000259" key="2">
    <source>
        <dbReference type="PROSITE" id="PS50097"/>
    </source>
</evidence>
<dbReference type="AlphaFoldDB" id="A0ABD1FBJ0"/>
<dbReference type="Gene3D" id="1.25.10.10">
    <property type="entry name" value="Leucine-rich Repeat Variant"/>
    <property type="match status" value="1"/>
</dbReference>
<dbReference type="InterPro" id="IPR016024">
    <property type="entry name" value="ARM-type_fold"/>
</dbReference>
<feature type="compositionally biased region" description="Polar residues" evidence="1">
    <location>
        <begin position="506"/>
        <end position="515"/>
    </location>
</feature>
<dbReference type="InterPro" id="IPR011989">
    <property type="entry name" value="ARM-like"/>
</dbReference>
<proteinExistence type="predicted"/>
<dbReference type="SUPFAM" id="SSF54695">
    <property type="entry name" value="POZ domain"/>
    <property type="match status" value="1"/>
</dbReference>
<keyword evidence="4" id="KW-1185">Reference proteome</keyword>
<feature type="region of interest" description="Disordered" evidence="1">
    <location>
        <begin position="457"/>
        <end position="515"/>
    </location>
</feature>
<accession>A0ABD1FBJ0</accession>
<dbReference type="PANTHER" id="PTHR23312">
    <property type="entry name" value="ARMC5 ARMADILLO REPEAT-CONTAINING -RELATED"/>
    <property type="match status" value="1"/>
</dbReference>
<evidence type="ECO:0000313" key="4">
    <source>
        <dbReference type="Proteomes" id="UP001566132"/>
    </source>
</evidence>
<feature type="domain" description="BTB" evidence="2">
    <location>
        <begin position="757"/>
        <end position="818"/>
    </location>
</feature>
<dbReference type="SUPFAM" id="SSF48371">
    <property type="entry name" value="ARM repeat"/>
    <property type="match status" value="1"/>
</dbReference>
<comment type="caution">
    <text evidence="3">The sequence shown here is derived from an EMBL/GenBank/DDBJ whole genome shotgun (WGS) entry which is preliminary data.</text>
</comment>
<feature type="compositionally biased region" description="Polar residues" evidence="1">
    <location>
        <begin position="469"/>
        <end position="488"/>
    </location>
</feature>
<evidence type="ECO:0000256" key="1">
    <source>
        <dbReference type="SAM" id="MobiDB-lite"/>
    </source>
</evidence>
<dbReference type="InterPro" id="IPR000210">
    <property type="entry name" value="BTB/POZ_dom"/>
</dbReference>
<dbReference type="Pfam" id="PF00651">
    <property type="entry name" value="BTB"/>
    <property type="match status" value="1"/>
</dbReference>
<dbReference type="Gene3D" id="3.30.710.10">
    <property type="entry name" value="Potassium Channel Kv1.1, Chain A"/>
    <property type="match status" value="1"/>
</dbReference>
<reference evidence="3 4" key="1">
    <citation type="submission" date="2024-05" db="EMBL/GenBank/DDBJ databases">
        <title>Genetic variation in Jamaican populations of the coffee berry borer (Hypothenemus hampei).</title>
        <authorList>
            <person name="Errbii M."/>
            <person name="Myrie A."/>
        </authorList>
    </citation>
    <scope>NUCLEOTIDE SEQUENCE [LARGE SCALE GENOMIC DNA]</scope>
    <source>
        <strain evidence="3">JA-Hopewell-2020-01-JO</strain>
        <tissue evidence="3">Whole body</tissue>
    </source>
</reference>
<dbReference type="EMBL" id="JBDJPC010000001">
    <property type="protein sequence ID" value="KAL1516622.1"/>
    <property type="molecule type" value="Genomic_DNA"/>
</dbReference>
<sequence>MSASSLEASIASLQKSKNSSTLLLKALVSIRNEVDWPKNKQNVAKLRLNGCVKQLVAVLSATSQKSCVDLALSILGNCFMDRTFVVEAVTQHSIISVLSQLLKRYQTDDSVNGRTFRIIGNMCQHRDQWSTIIIDRKPFIVTQLVTILKKASQEVLAEGEKVSEATIITALRALRELQNPQTVTTLVSQFEALQALGALFIKYCLRWQKDKQQNEKLLLDIIRVIYEFSRFRYYNSILAMRNTERGDSLVYLTNVLILQPRKVVKILMNFIRSCQLKSELPVPEICDKFIAVLDSHSLLKDSGGHCHEYLQCLCYLLEHPANRNHDRCGRAIHLLIRLLKDIDKISNNAISCCTLLIHTLNKFKYDDSLMLAQLTAGTIPILVDKMTWLVGSPEVFSLKHSSEKKRKYDIAYAQRRSFTPIISKKRPLRDDILKECTAHSSDEELDVFCQFRLNFRSPSPSSSSDTDSIGATSWSESNSTPKRNLVNESDSDDYSPVCSEADDSESNTSQDQMGKNAFTSEFPESMESEGNDIEDVLEDSRNVVLTSLKSSLGHEIVKLIKSYVKCFVSNTQLANADLLVQLTKWAIKEEFNVKEIICDIIKCHDHLIPLMKSQYIFLLNDMHAMIPNHQSCSRCLMHAHFAYTVLKGFNEMAESGAGKGDIAYRLLRGDLETKQKLVKVIPFIVYNRRTLSKLMLDCLGLGILTKFLLEANGQNDRLTIRTLTQLATNCLSIDNPTKPLKNHLKLSVNQYELPEICNNIVTFEFDDGGLVMADRDFLAEKSEYFNGLLNGHFMEREQHQISLSRVESGDFQCLLYLLENMKKTDIIEVDLELETLLNLIQLSDRYLLSDLCIFLTDAVQQFRLASETVPVIYNWSVESGTNFLRIESVAYGLVAPMTEAERYSMFKNLFDLGYREHLVEDIENLLKRYLVIRDCGHEDGTERRRPLKKEMKHRLLKYNV</sequence>
<dbReference type="PROSITE" id="PS50097">
    <property type="entry name" value="BTB"/>
    <property type="match status" value="1"/>
</dbReference>
<dbReference type="InterPro" id="IPR011333">
    <property type="entry name" value="SKP1/BTB/POZ_sf"/>
</dbReference>
<gene>
    <name evidence="3" type="ORF">ABEB36_000508</name>
</gene>
<dbReference type="Pfam" id="PF24768">
    <property type="entry name" value="ARM_ARMC5"/>
    <property type="match status" value="1"/>
</dbReference>
<dbReference type="PANTHER" id="PTHR23312:SF8">
    <property type="entry name" value="ARMADILLO REPEAT-CONTAINING PROTEIN 5"/>
    <property type="match status" value="1"/>
</dbReference>
<feature type="compositionally biased region" description="Low complexity" evidence="1">
    <location>
        <begin position="457"/>
        <end position="468"/>
    </location>
</feature>
<evidence type="ECO:0000313" key="3">
    <source>
        <dbReference type="EMBL" id="KAL1516622.1"/>
    </source>
</evidence>